<dbReference type="InterPro" id="IPR005338">
    <property type="entry name" value="Anhydro_N_Ac-Mur_kinase"/>
</dbReference>
<sequence length="367" mass="40494">MQHLTVLGLMSGTSMDGLDCGLFDISLSPQYKMEWSCVDFITFPYRNNVRQSIINALCKGDKYISIANKILGNEFARKSIKFLNGREIDLISLHGQTVAHSDGESTLQVGNPEKLYEYLKVPVVFNIRQADILVGGNGAPLMPFLDWLLFKEEDQDVITLNLGGVANVSFIPASGNRNKVLGFDTGPGMALIDECCNKFYGQAIDMDALHAIKGNIDETILNELMSHDFIKKNPPKSTGRNEFGVELLNSIIMKYPKVTTDDLIRTFCIFTAKSIAENVNKFLNFSSLNKRMIISGGGTHHPVLMQAIQKYCDIKDILTSDELGIQADQKEALLMAVLGVARLQNMPANMPGVTGAKKKVILGEIII</sequence>
<dbReference type="GO" id="GO:0006040">
    <property type="term" value="P:amino sugar metabolic process"/>
    <property type="evidence" value="ECO:0007669"/>
    <property type="project" value="InterPro"/>
</dbReference>
<dbReference type="GO" id="GO:0016773">
    <property type="term" value="F:phosphotransferase activity, alcohol group as acceptor"/>
    <property type="evidence" value="ECO:0007669"/>
    <property type="project" value="InterPro"/>
</dbReference>
<protein>
    <recommendedName>
        <fullName evidence="2">Anhydro-N-acetylmuramic acid kinase</fullName>
    </recommendedName>
</protein>
<dbReference type="Gene3D" id="3.30.420.40">
    <property type="match status" value="2"/>
</dbReference>
<dbReference type="PANTHER" id="PTHR30605">
    <property type="entry name" value="ANHYDRO-N-ACETYLMURAMIC ACID KINASE"/>
    <property type="match status" value="1"/>
</dbReference>
<organism evidence="1">
    <name type="scientific">marine metagenome</name>
    <dbReference type="NCBI Taxonomy" id="408172"/>
    <lineage>
        <taxon>unclassified sequences</taxon>
        <taxon>metagenomes</taxon>
        <taxon>ecological metagenomes</taxon>
    </lineage>
</organism>
<evidence type="ECO:0000313" key="1">
    <source>
        <dbReference type="EMBL" id="SVA96557.1"/>
    </source>
</evidence>
<dbReference type="EMBL" id="UINC01023920">
    <property type="protein sequence ID" value="SVA96557.1"/>
    <property type="molecule type" value="Genomic_DNA"/>
</dbReference>
<accession>A0A382A680</accession>
<dbReference type="PANTHER" id="PTHR30605:SF0">
    <property type="entry name" value="ANHYDRO-N-ACETYLMURAMIC ACID KINASE"/>
    <property type="match status" value="1"/>
</dbReference>
<name>A0A382A680_9ZZZZ</name>
<dbReference type="SUPFAM" id="SSF53067">
    <property type="entry name" value="Actin-like ATPase domain"/>
    <property type="match status" value="1"/>
</dbReference>
<dbReference type="AlphaFoldDB" id="A0A382A680"/>
<dbReference type="GO" id="GO:0009254">
    <property type="term" value="P:peptidoglycan turnover"/>
    <property type="evidence" value="ECO:0007669"/>
    <property type="project" value="InterPro"/>
</dbReference>
<dbReference type="Pfam" id="PF03702">
    <property type="entry name" value="AnmK"/>
    <property type="match status" value="1"/>
</dbReference>
<proteinExistence type="predicted"/>
<evidence type="ECO:0008006" key="2">
    <source>
        <dbReference type="Google" id="ProtNLM"/>
    </source>
</evidence>
<dbReference type="InterPro" id="IPR043129">
    <property type="entry name" value="ATPase_NBD"/>
</dbReference>
<reference evidence="1" key="1">
    <citation type="submission" date="2018-05" db="EMBL/GenBank/DDBJ databases">
        <authorList>
            <person name="Lanie J.A."/>
            <person name="Ng W.-L."/>
            <person name="Kazmierczak K.M."/>
            <person name="Andrzejewski T.M."/>
            <person name="Davidsen T.M."/>
            <person name="Wayne K.J."/>
            <person name="Tettelin H."/>
            <person name="Glass J.I."/>
            <person name="Rusch D."/>
            <person name="Podicherti R."/>
            <person name="Tsui H.-C.T."/>
            <person name="Winkler M.E."/>
        </authorList>
    </citation>
    <scope>NUCLEOTIDE SEQUENCE</scope>
</reference>
<gene>
    <name evidence="1" type="ORF">METZ01_LOCUS149411</name>
</gene>
<dbReference type="GO" id="GO:0005524">
    <property type="term" value="F:ATP binding"/>
    <property type="evidence" value="ECO:0007669"/>
    <property type="project" value="InterPro"/>
</dbReference>